<name>A0ABT0YE09_9ACTN</name>
<evidence type="ECO:0000313" key="1">
    <source>
        <dbReference type="EMBL" id="MCM4084284.1"/>
    </source>
</evidence>
<sequence>MPRSRRLERLRFSTLGSRASVELRDRIITLCEERDAEGAAAARDNWLSLDDVVDLDENDDRPA</sequence>
<protein>
    <submittedName>
        <fullName evidence="1">Uncharacterized protein</fullName>
    </submittedName>
</protein>
<keyword evidence="2" id="KW-1185">Reference proteome</keyword>
<proteinExistence type="predicted"/>
<dbReference type="EMBL" id="JAMQOL010000075">
    <property type="protein sequence ID" value="MCM4084284.1"/>
    <property type="molecule type" value="Genomic_DNA"/>
</dbReference>
<evidence type="ECO:0000313" key="2">
    <source>
        <dbReference type="Proteomes" id="UP001523216"/>
    </source>
</evidence>
<comment type="caution">
    <text evidence="1">The sequence shown here is derived from an EMBL/GenBank/DDBJ whole genome shotgun (WGS) entry which is preliminary data.</text>
</comment>
<gene>
    <name evidence="1" type="ORF">LXN57_42805</name>
</gene>
<dbReference type="Proteomes" id="UP001523216">
    <property type="component" value="Unassembled WGS sequence"/>
</dbReference>
<dbReference type="RefSeq" id="WP_251804037.1">
    <property type="nucleotide sequence ID" value="NZ_JAMQOL010000075.1"/>
</dbReference>
<accession>A0ABT0YE09</accession>
<organism evidence="1 2">
    <name type="scientific">Paractinoplanes hotanensis</name>
    <dbReference type="NCBI Taxonomy" id="2906497"/>
    <lineage>
        <taxon>Bacteria</taxon>
        <taxon>Bacillati</taxon>
        <taxon>Actinomycetota</taxon>
        <taxon>Actinomycetes</taxon>
        <taxon>Micromonosporales</taxon>
        <taxon>Micromonosporaceae</taxon>
        <taxon>Paractinoplanes</taxon>
    </lineage>
</organism>
<reference evidence="1 2" key="1">
    <citation type="submission" date="2022-06" db="EMBL/GenBank/DDBJ databases">
        <title>Actinoplanes abujensis sp. nov., isolated from Nigerian arid soil.</title>
        <authorList>
            <person name="Ding P."/>
        </authorList>
    </citation>
    <scope>NUCLEOTIDE SEQUENCE [LARGE SCALE GENOMIC DNA]</scope>
    <source>
        <strain evidence="2">TRM88002</strain>
    </source>
</reference>